<dbReference type="Pfam" id="PF03184">
    <property type="entry name" value="DDE_1"/>
    <property type="match status" value="1"/>
</dbReference>
<organism evidence="2 3">
    <name type="scientific">Phytophthora rubi</name>
    <dbReference type="NCBI Taxonomy" id="129364"/>
    <lineage>
        <taxon>Eukaryota</taxon>
        <taxon>Sar</taxon>
        <taxon>Stramenopiles</taxon>
        <taxon>Oomycota</taxon>
        <taxon>Peronosporomycetes</taxon>
        <taxon>Peronosporales</taxon>
        <taxon>Peronosporaceae</taxon>
        <taxon>Phytophthora</taxon>
    </lineage>
</organism>
<dbReference type="InterPro" id="IPR004875">
    <property type="entry name" value="DDE_SF_endonuclease_dom"/>
</dbReference>
<sequence length="292" mass="33361">MDETGLFYKLAPDKTIASRQIEGAKKSKVRVTVALTCNADGSDMRESFIIGHANKPRCFKKKSGSDLGFYYRSNKKAWMTSVLFIEWLHELDVDMEQQRRKIVLLLDNASSHTVSTMNLRAVTVVLLPPNTTARLQPLDAGIIASFKRRYRCRQLQHALDLDEAGASADIYAVDQLTTMRWLKACWYEVPASVVLNCFRHTGLVPGRSSSRRSQQEGDEMLNTTLVAQMRALRIRDPMDIDTFVCSPAEESTEMEVMSADYLLRVCAMLRSLDQRSTFKMMTWRSRKWLSTR</sequence>
<dbReference type="InterPro" id="IPR036397">
    <property type="entry name" value="RNaseH_sf"/>
</dbReference>
<name>A0A6A3NXK3_9STRA</name>
<dbReference type="PANTHER" id="PTHR19303:SF73">
    <property type="entry name" value="PROTEIN PDC2"/>
    <property type="match status" value="1"/>
</dbReference>
<dbReference type="GO" id="GO:0005634">
    <property type="term" value="C:nucleus"/>
    <property type="evidence" value="ECO:0007669"/>
    <property type="project" value="TreeGrafter"/>
</dbReference>
<evidence type="ECO:0000313" key="2">
    <source>
        <dbReference type="EMBL" id="KAE9047455.1"/>
    </source>
</evidence>
<evidence type="ECO:0000313" key="3">
    <source>
        <dbReference type="Proteomes" id="UP000429607"/>
    </source>
</evidence>
<dbReference type="AlphaFoldDB" id="A0A6A3NXK3"/>
<accession>A0A6A3NXK3</accession>
<dbReference type="GO" id="GO:0003677">
    <property type="term" value="F:DNA binding"/>
    <property type="evidence" value="ECO:0007669"/>
    <property type="project" value="TreeGrafter"/>
</dbReference>
<dbReference type="Proteomes" id="UP000429607">
    <property type="component" value="Unassembled WGS sequence"/>
</dbReference>
<evidence type="ECO:0000259" key="1">
    <source>
        <dbReference type="Pfam" id="PF03184"/>
    </source>
</evidence>
<proteinExistence type="predicted"/>
<dbReference type="PANTHER" id="PTHR19303">
    <property type="entry name" value="TRANSPOSON"/>
    <property type="match status" value="1"/>
</dbReference>
<dbReference type="EMBL" id="QXFV01000167">
    <property type="protein sequence ID" value="KAE9047455.1"/>
    <property type="molecule type" value="Genomic_DNA"/>
</dbReference>
<feature type="domain" description="DDE-1" evidence="1">
    <location>
        <begin position="29"/>
        <end position="198"/>
    </location>
</feature>
<protein>
    <recommendedName>
        <fullName evidence="1">DDE-1 domain-containing protein</fullName>
    </recommendedName>
</protein>
<reference evidence="2 3" key="1">
    <citation type="submission" date="2018-09" db="EMBL/GenBank/DDBJ databases">
        <title>Genomic investigation of the strawberry pathogen Phytophthora fragariae indicates pathogenicity is determined by transcriptional variation in three key races.</title>
        <authorList>
            <person name="Adams T.M."/>
            <person name="Armitage A.D."/>
            <person name="Sobczyk M.K."/>
            <person name="Bates H.J."/>
            <person name="Dunwell J.M."/>
            <person name="Nellist C.F."/>
            <person name="Harrison R.J."/>
        </authorList>
    </citation>
    <scope>NUCLEOTIDE SEQUENCE [LARGE SCALE GENOMIC DNA]</scope>
    <source>
        <strain evidence="2 3">SCRP249</strain>
    </source>
</reference>
<gene>
    <name evidence="2" type="ORF">PR001_g4203</name>
</gene>
<comment type="caution">
    <text evidence="2">The sequence shown here is derived from an EMBL/GenBank/DDBJ whole genome shotgun (WGS) entry which is preliminary data.</text>
</comment>
<dbReference type="Gene3D" id="3.30.420.10">
    <property type="entry name" value="Ribonuclease H-like superfamily/Ribonuclease H"/>
    <property type="match status" value="1"/>
</dbReference>
<dbReference type="InterPro" id="IPR050863">
    <property type="entry name" value="CenT-Element_Derived"/>
</dbReference>